<dbReference type="InterPro" id="IPR020547">
    <property type="entry name" value="ATP_synth_F1_esu_C"/>
</dbReference>
<reference evidence="13 14" key="1">
    <citation type="submission" date="2019-03" db="EMBL/GenBank/DDBJ databases">
        <title>Genomic Encyclopedia of Type Strains, Phase IV (KMG-IV): sequencing the most valuable type-strain genomes for metagenomic binning, comparative biology and taxonomic classification.</title>
        <authorList>
            <person name="Goeker M."/>
        </authorList>
    </citation>
    <scope>NUCLEOTIDE SEQUENCE [LARGE SCALE GENOMIC DNA]</scope>
    <source>
        <strain evidence="13 14">DSM 11170</strain>
    </source>
</reference>
<dbReference type="Pfam" id="PF00401">
    <property type="entry name" value="ATP-synt_DE"/>
    <property type="match status" value="1"/>
</dbReference>
<evidence type="ECO:0000256" key="6">
    <source>
        <dbReference type="ARBA" id="ARBA00023136"/>
    </source>
</evidence>
<evidence type="ECO:0000256" key="2">
    <source>
        <dbReference type="ARBA" id="ARBA00005712"/>
    </source>
</evidence>
<dbReference type="RefSeq" id="WP_131918646.1">
    <property type="nucleotide sequence ID" value="NZ_JAOQNU010000006.1"/>
</dbReference>
<dbReference type="CDD" id="cd12152">
    <property type="entry name" value="F1-ATPase_delta"/>
    <property type="match status" value="1"/>
</dbReference>
<dbReference type="GO" id="GO:0005886">
    <property type="term" value="C:plasma membrane"/>
    <property type="evidence" value="ECO:0007669"/>
    <property type="project" value="UniProtKB-SubCell"/>
</dbReference>
<sequence>MANKTYRLEVVTPERLVLSDDVEFTSAPGAEGSIGILADHAPLLTALQIGVLEYTKDGQNQKLTVTGGFLEVGDGKVTVLSNASERPVEIDISRAEAARRRAEARIEEAKRGTEDADLARAEFALKRALLRIDVSKFD</sequence>
<dbReference type="HAMAP" id="MF_00530">
    <property type="entry name" value="ATP_synth_epsil_bac"/>
    <property type="match status" value="1"/>
</dbReference>
<dbReference type="OrthoDB" id="9804110at2"/>
<feature type="domain" description="ATP synthase F1 complex delta/epsilon subunit N-terminal" evidence="12">
    <location>
        <begin position="7"/>
        <end position="82"/>
    </location>
</feature>
<dbReference type="AlphaFoldDB" id="A0A4V2SX83"/>
<evidence type="ECO:0000256" key="8">
    <source>
        <dbReference type="ARBA" id="ARBA00023310"/>
    </source>
</evidence>
<evidence type="ECO:0000256" key="5">
    <source>
        <dbReference type="ARBA" id="ARBA00023065"/>
    </source>
</evidence>
<keyword evidence="4 9" id="KW-1003">Cell membrane</keyword>
<evidence type="ECO:0000256" key="1">
    <source>
        <dbReference type="ARBA" id="ARBA00004202"/>
    </source>
</evidence>
<keyword evidence="3 9" id="KW-0813">Transport</keyword>
<dbReference type="InterPro" id="IPR036794">
    <property type="entry name" value="ATP_F1_dsu/esu_C_sf"/>
</dbReference>
<evidence type="ECO:0000313" key="14">
    <source>
        <dbReference type="Proteomes" id="UP000294813"/>
    </source>
</evidence>
<keyword evidence="7 9" id="KW-0139">CF(1)</keyword>
<dbReference type="Gene3D" id="1.20.5.440">
    <property type="entry name" value="ATP synthase delta/epsilon subunit, C-terminal domain"/>
    <property type="match status" value="1"/>
</dbReference>
<name>A0A4V2SX83_9FIRM</name>
<evidence type="ECO:0000256" key="9">
    <source>
        <dbReference type="HAMAP-Rule" id="MF_00530"/>
    </source>
</evidence>
<keyword evidence="8 9" id="KW-0066">ATP synthesis</keyword>
<evidence type="ECO:0000256" key="3">
    <source>
        <dbReference type="ARBA" id="ARBA00022448"/>
    </source>
</evidence>
<dbReference type="SUPFAM" id="SSF51344">
    <property type="entry name" value="Epsilon subunit of F1F0-ATP synthase N-terminal domain"/>
    <property type="match status" value="1"/>
</dbReference>
<keyword evidence="9" id="KW-0375">Hydrogen ion transport</keyword>
<gene>
    <name evidence="9" type="primary">atpC</name>
    <name evidence="13" type="ORF">EDD73_106120</name>
</gene>
<dbReference type="EMBL" id="SLXT01000006">
    <property type="protein sequence ID" value="TCP65236.1"/>
    <property type="molecule type" value="Genomic_DNA"/>
</dbReference>
<dbReference type="NCBIfam" id="NF009980">
    <property type="entry name" value="PRK13446.1"/>
    <property type="match status" value="1"/>
</dbReference>
<keyword evidence="5 9" id="KW-0406">Ion transport</keyword>
<dbReference type="SUPFAM" id="SSF46604">
    <property type="entry name" value="Epsilon subunit of F1F0-ATP synthase C-terminal domain"/>
    <property type="match status" value="1"/>
</dbReference>
<evidence type="ECO:0000256" key="4">
    <source>
        <dbReference type="ARBA" id="ARBA00022475"/>
    </source>
</evidence>
<comment type="subunit">
    <text evidence="9 10">F-type ATPases have 2 components, CF(1) - the catalytic core - and CF(0) - the membrane proton channel. CF(1) has five subunits: alpha(3), beta(3), gamma(1), delta(1), epsilon(1). CF(0) has three main subunits: a, b and c.</text>
</comment>
<comment type="caution">
    <text evidence="13">The sequence shown here is derived from an EMBL/GenBank/DDBJ whole genome shotgun (WGS) entry which is preliminary data.</text>
</comment>
<dbReference type="PANTHER" id="PTHR13822:SF10">
    <property type="entry name" value="ATP SYNTHASE EPSILON CHAIN, CHLOROPLASTIC"/>
    <property type="match status" value="1"/>
</dbReference>
<dbReference type="NCBIfam" id="TIGR01216">
    <property type="entry name" value="ATP_synt_epsi"/>
    <property type="match status" value="1"/>
</dbReference>
<keyword evidence="6 9" id="KW-0472">Membrane</keyword>
<dbReference type="Gene3D" id="2.60.15.10">
    <property type="entry name" value="F0F1 ATP synthase delta/epsilon subunit, N-terminal"/>
    <property type="match status" value="1"/>
</dbReference>
<evidence type="ECO:0000256" key="10">
    <source>
        <dbReference type="RuleBase" id="RU003656"/>
    </source>
</evidence>
<feature type="domain" description="ATP synthase epsilon subunit C-terminal" evidence="11">
    <location>
        <begin position="89"/>
        <end position="136"/>
    </location>
</feature>
<dbReference type="InterPro" id="IPR020546">
    <property type="entry name" value="ATP_synth_F1_dsu/esu_N"/>
</dbReference>
<keyword evidence="14" id="KW-1185">Reference proteome</keyword>
<organism evidence="13 14">
    <name type="scientific">Heliophilum fasciatum</name>
    <dbReference type="NCBI Taxonomy" id="35700"/>
    <lineage>
        <taxon>Bacteria</taxon>
        <taxon>Bacillati</taxon>
        <taxon>Bacillota</taxon>
        <taxon>Clostridia</taxon>
        <taxon>Eubacteriales</taxon>
        <taxon>Heliobacteriaceae</taxon>
        <taxon>Heliophilum</taxon>
    </lineage>
</organism>
<evidence type="ECO:0000259" key="12">
    <source>
        <dbReference type="Pfam" id="PF02823"/>
    </source>
</evidence>
<dbReference type="InterPro" id="IPR001469">
    <property type="entry name" value="ATP_synth_F1_dsu/esu"/>
</dbReference>
<proteinExistence type="inferred from homology"/>
<dbReference type="PANTHER" id="PTHR13822">
    <property type="entry name" value="ATP SYNTHASE DELTA/EPSILON CHAIN"/>
    <property type="match status" value="1"/>
</dbReference>
<dbReference type="GO" id="GO:0005524">
    <property type="term" value="F:ATP binding"/>
    <property type="evidence" value="ECO:0007669"/>
    <property type="project" value="UniProtKB-UniRule"/>
</dbReference>
<evidence type="ECO:0000313" key="13">
    <source>
        <dbReference type="EMBL" id="TCP65236.1"/>
    </source>
</evidence>
<comment type="similarity">
    <text evidence="2 9 10">Belongs to the ATPase epsilon chain family.</text>
</comment>
<evidence type="ECO:0000259" key="11">
    <source>
        <dbReference type="Pfam" id="PF00401"/>
    </source>
</evidence>
<dbReference type="NCBIfam" id="NF001846">
    <property type="entry name" value="PRK00571.1-3"/>
    <property type="match status" value="1"/>
</dbReference>
<dbReference type="Proteomes" id="UP000294813">
    <property type="component" value="Unassembled WGS sequence"/>
</dbReference>
<accession>A0A4V2SX83</accession>
<dbReference type="InterPro" id="IPR036771">
    <property type="entry name" value="ATPsynth_dsu/esu_N"/>
</dbReference>
<dbReference type="GO" id="GO:0046933">
    <property type="term" value="F:proton-transporting ATP synthase activity, rotational mechanism"/>
    <property type="evidence" value="ECO:0007669"/>
    <property type="project" value="UniProtKB-UniRule"/>
</dbReference>
<protein>
    <recommendedName>
        <fullName evidence="9">ATP synthase epsilon chain</fullName>
    </recommendedName>
    <alternativeName>
        <fullName evidence="9">ATP synthase F1 sector epsilon subunit</fullName>
    </alternativeName>
    <alternativeName>
        <fullName evidence="9">F-ATPase epsilon subunit</fullName>
    </alternativeName>
</protein>
<comment type="function">
    <text evidence="9">Produces ATP from ADP in the presence of a proton gradient across the membrane.</text>
</comment>
<comment type="subcellular location">
    <subcellularLocation>
        <location evidence="1 9">Cell membrane</location>
        <topology evidence="1 9">Peripheral membrane protein</topology>
    </subcellularLocation>
</comment>
<dbReference type="GO" id="GO:0045259">
    <property type="term" value="C:proton-transporting ATP synthase complex"/>
    <property type="evidence" value="ECO:0007669"/>
    <property type="project" value="UniProtKB-KW"/>
</dbReference>
<evidence type="ECO:0000256" key="7">
    <source>
        <dbReference type="ARBA" id="ARBA00023196"/>
    </source>
</evidence>
<dbReference type="Pfam" id="PF02823">
    <property type="entry name" value="ATP-synt_DE_N"/>
    <property type="match status" value="1"/>
</dbReference>